<dbReference type="GO" id="GO:0004077">
    <property type="term" value="F:biotin--[biotin carboxyl-carrier protein] ligase activity"/>
    <property type="evidence" value="ECO:0007669"/>
    <property type="project" value="InterPro"/>
</dbReference>
<protein>
    <submittedName>
        <fullName evidence="1">Biotin--[acetyl-CoA-carboxylase] ligase</fullName>
    </submittedName>
</protein>
<dbReference type="NCBIfam" id="TIGR00121">
    <property type="entry name" value="birA_ligase"/>
    <property type="match status" value="1"/>
</dbReference>
<dbReference type="Pfam" id="PF02237">
    <property type="entry name" value="BPL_C"/>
    <property type="match status" value="1"/>
</dbReference>
<dbReference type="EMBL" id="MVHS01000051">
    <property type="protein sequence ID" value="ORA66394.1"/>
    <property type="molecule type" value="Genomic_DNA"/>
</dbReference>
<reference evidence="1 2" key="1">
    <citation type="submission" date="2016-12" db="EMBL/GenBank/DDBJ databases">
        <title>The new phylogeny of genus Mycobacterium.</title>
        <authorList>
            <person name="Tortoli E."/>
            <person name="Trovato A."/>
            <person name="Cirillo D.M."/>
        </authorList>
    </citation>
    <scope>NUCLEOTIDE SEQUENCE [LARGE SCALE GENOMIC DNA]</scope>
    <source>
        <strain evidence="1 2">DSM 45130</strain>
    </source>
</reference>
<gene>
    <name evidence="1" type="ORF">BST26_17285</name>
</gene>
<dbReference type="InterPro" id="IPR004143">
    <property type="entry name" value="BPL_LPL_catalytic"/>
</dbReference>
<dbReference type="PANTHER" id="PTHR12835:SF5">
    <property type="entry name" value="BIOTIN--PROTEIN LIGASE"/>
    <property type="match status" value="1"/>
</dbReference>
<dbReference type="InterPro" id="IPR045864">
    <property type="entry name" value="aa-tRNA-synth_II/BPL/LPL"/>
</dbReference>
<comment type="caution">
    <text evidence="1">The sequence shown here is derived from an EMBL/GenBank/DDBJ whole genome shotgun (WGS) entry which is preliminary data.</text>
</comment>
<dbReference type="Pfam" id="PF03099">
    <property type="entry name" value="BPL_LplA_LipB"/>
    <property type="match status" value="1"/>
</dbReference>
<dbReference type="SUPFAM" id="SSF55681">
    <property type="entry name" value="Class II aaRS and biotin synthetases"/>
    <property type="match status" value="1"/>
</dbReference>
<evidence type="ECO:0000313" key="2">
    <source>
        <dbReference type="Proteomes" id="UP000192801"/>
    </source>
</evidence>
<dbReference type="CDD" id="cd16442">
    <property type="entry name" value="BPL"/>
    <property type="match status" value="1"/>
</dbReference>
<dbReference type="Gene3D" id="2.30.30.100">
    <property type="match status" value="1"/>
</dbReference>
<dbReference type="Proteomes" id="UP000192801">
    <property type="component" value="Unassembled WGS sequence"/>
</dbReference>
<sequence length="263" mass="27559">MTERPTPPLRPELLADVRPAFWHRIDVVDETGSTNADLAARAAAGEDIARTVLAAEHQTAGRGRHGRSWATPKGSQLAMSVGVPTDSVSADQWGWLPLLTGVAVAEAVRELTGVAARLKWPNDVMVGEQKLAGILAEVAGPVIVVGIGLNVALTADEAPVPTATSLAMLGYPDIDRNLLAADILGRLAEGIEAWRVGAGEAVSADYRRLSVTLGRQVRVQLPGDREITGMAIDIDATGGLVIDDGTSRQTVAAGDIVHLRPPS</sequence>
<dbReference type="STRING" id="444597.BST26_17285"/>
<evidence type="ECO:0000313" key="1">
    <source>
        <dbReference type="EMBL" id="ORA66394.1"/>
    </source>
</evidence>
<dbReference type="InterPro" id="IPR004408">
    <property type="entry name" value="Biotin_CoA_COase_ligase"/>
</dbReference>
<dbReference type="OrthoDB" id="9807064at2"/>
<dbReference type="InterPro" id="IPR003142">
    <property type="entry name" value="BPL_C"/>
</dbReference>
<dbReference type="Gene3D" id="3.30.930.10">
    <property type="entry name" value="Bira Bifunctional Protein, Domain 2"/>
    <property type="match status" value="1"/>
</dbReference>
<keyword evidence="1" id="KW-0436">Ligase</keyword>
<dbReference type="PANTHER" id="PTHR12835">
    <property type="entry name" value="BIOTIN PROTEIN LIGASE"/>
    <property type="match status" value="1"/>
</dbReference>
<organism evidence="1 2">
    <name type="scientific">Mycolicibacterium insubricum</name>
    <dbReference type="NCBI Taxonomy" id="444597"/>
    <lineage>
        <taxon>Bacteria</taxon>
        <taxon>Bacillati</taxon>
        <taxon>Actinomycetota</taxon>
        <taxon>Actinomycetes</taxon>
        <taxon>Mycobacteriales</taxon>
        <taxon>Mycobacteriaceae</taxon>
        <taxon>Mycolicibacterium</taxon>
    </lineage>
</organism>
<dbReference type="PROSITE" id="PS51733">
    <property type="entry name" value="BPL_LPL_CATALYTIC"/>
    <property type="match status" value="1"/>
</dbReference>
<dbReference type="GO" id="GO:0005737">
    <property type="term" value="C:cytoplasm"/>
    <property type="evidence" value="ECO:0007669"/>
    <property type="project" value="TreeGrafter"/>
</dbReference>
<dbReference type="RefSeq" id="WP_083032705.1">
    <property type="nucleotide sequence ID" value="NZ_AP022618.1"/>
</dbReference>
<accession>A0A1X0D1U6</accession>
<name>A0A1X0D1U6_9MYCO</name>
<dbReference type="AlphaFoldDB" id="A0A1X0D1U6"/>
<keyword evidence="2" id="KW-1185">Reference proteome</keyword>
<proteinExistence type="predicted"/>